<dbReference type="Pfam" id="PF00240">
    <property type="entry name" value="ubiquitin"/>
    <property type="match status" value="2"/>
</dbReference>
<dbReference type="PANTHER" id="PTHR10666">
    <property type="entry name" value="UBIQUITIN"/>
    <property type="match status" value="1"/>
</dbReference>
<evidence type="ECO:0000313" key="2">
    <source>
        <dbReference type="EMBL" id="GCB84629.1"/>
    </source>
</evidence>
<dbReference type="InterPro" id="IPR029071">
    <property type="entry name" value="Ubiquitin-like_domsf"/>
</dbReference>
<evidence type="ECO:0000313" key="3">
    <source>
        <dbReference type="Proteomes" id="UP000288216"/>
    </source>
</evidence>
<dbReference type="InterPro" id="IPR050158">
    <property type="entry name" value="Ubiquitin_ubiquitin-like"/>
</dbReference>
<dbReference type="Proteomes" id="UP000288216">
    <property type="component" value="Unassembled WGS sequence"/>
</dbReference>
<dbReference type="OrthoDB" id="1885901at2759"/>
<accession>A0A401QGX1</accession>
<proteinExistence type="predicted"/>
<dbReference type="SMART" id="SM00213">
    <property type="entry name" value="UBQ"/>
    <property type="match status" value="2"/>
</dbReference>
<sequence length="159" mass="18273">QFVKMRLQVKFMTGEVIELEIDPTIQVSALKKMICKKANVPHFCQRLVVQNGSTEELRDDKRLCDYNVSPSNVVMLIVKNEERMQIFLKNEKGKTSTYDVLPSESVRDFRARVQRQEGVPANQQRLVYESKQLEDGHSLADYNIQSESNISLALRLRGG</sequence>
<organism evidence="2 3">
    <name type="scientific">Scyliorhinus torazame</name>
    <name type="common">Cloudy catshark</name>
    <name type="synonym">Catulus torazame</name>
    <dbReference type="NCBI Taxonomy" id="75743"/>
    <lineage>
        <taxon>Eukaryota</taxon>
        <taxon>Metazoa</taxon>
        <taxon>Chordata</taxon>
        <taxon>Craniata</taxon>
        <taxon>Vertebrata</taxon>
        <taxon>Chondrichthyes</taxon>
        <taxon>Elasmobranchii</taxon>
        <taxon>Galeomorphii</taxon>
        <taxon>Galeoidea</taxon>
        <taxon>Carcharhiniformes</taxon>
        <taxon>Scyliorhinidae</taxon>
        <taxon>Scyliorhinus</taxon>
    </lineage>
</organism>
<dbReference type="STRING" id="75743.A0A401QGX1"/>
<name>A0A401QGX1_SCYTO</name>
<dbReference type="AlphaFoldDB" id="A0A401QGX1"/>
<evidence type="ECO:0000259" key="1">
    <source>
        <dbReference type="PROSITE" id="PS50053"/>
    </source>
</evidence>
<comment type="caution">
    <text evidence="2">The sequence shown here is derived from an EMBL/GenBank/DDBJ whole genome shotgun (WGS) entry which is preliminary data.</text>
</comment>
<dbReference type="Gene3D" id="3.10.20.90">
    <property type="entry name" value="Phosphatidylinositol 3-kinase Catalytic Subunit, Chain A, domain 1"/>
    <property type="match status" value="2"/>
</dbReference>
<dbReference type="EMBL" id="BFAA01082652">
    <property type="protein sequence ID" value="GCB84629.1"/>
    <property type="molecule type" value="Genomic_DNA"/>
</dbReference>
<dbReference type="InterPro" id="IPR000626">
    <property type="entry name" value="Ubiquitin-like_dom"/>
</dbReference>
<keyword evidence="3" id="KW-1185">Reference proteome</keyword>
<feature type="non-terminal residue" evidence="2">
    <location>
        <position position="1"/>
    </location>
</feature>
<feature type="domain" description="Ubiquitin-like" evidence="1">
    <location>
        <begin position="5"/>
        <end position="79"/>
    </location>
</feature>
<dbReference type="PRINTS" id="PR00348">
    <property type="entry name" value="UBIQUITIN"/>
</dbReference>
<dbReference type="SUPFAM" id="SSF54236">
    <property type="entry name" value="Ubiquitin-like"/>
    <property type="match status" value="2"/>
</dbReference>
<dbReference type="InterPro" id="IPR019956">
    <property type="entry name" value="Ubiquitin_dom"/>
</dbReference>
<dbReference type="OMA" id="CLRGSMQ"/>
<reference evidence="2 3" key="1">
    <citation type="journal article" date="2018" name="Nat. Ecol. Evol.">
        <title>Shark genomes provide insights into elasmobranch evolution and the origin of vertebrates.</title>
        <authorList>
            <person name="Hara Y"/>
            <person name="Yamaguchi K"/>
            <person name="Onimaru K"/>
            <person name="Kadota M"/>
            <person name="Koyanagi M"/>
            <person name="Keeley SD"/>
            <person name="Tatsumi K"/>
            <person name="Tanaka K"/>
            <person name="Motone F"/>
            <person name="Kageyama Y"/>
            <person name="Nozu R"/>
            <person name="Adachi N"/>
            <person name="Nishimura O"/>
            <person name="Nakagawa R"/>
            <person name="Tanegashima C"/>
            <person name="Kiyatake I"/>
            <person name="Matsumoto R"/>
            <person name="Murakumo K"/>
            <person name="Nishida K"/>
            <person name="Terakita A"/>
            <person name="Kuratani S"/>
            <person name="Sato K"/>
            <person name="Hyodo S Kuraku.S."/>
        </authorList>
    </citation>
    <scope>NUCLEOTIDE SEQUENCE [LARGE SCALE GENOMIC DNA]</scope>
</reference>
<feature type="domain" description="Ubiquitin-like" evidence="1">
    <location>
        <begin position="84"/>
        <end position="159"/>
    </location>
</feature>
<gene>
    <name evidence="2" type="ORF">scyTo_0025300</name>
</gene>
<protein>
    <recommendedName>
        <fullName evidence="1">Ubiquitin-like domain-containing protein</fullName>
    </recommendedName>
</protein>
<dbReference type="PROSITE" id="PS50053">
    <property type="entry name" value="UBIQUITIN_2"/>
    <property type="match status" value="2"/>
</dbReference>
<dbReference type="FunFam" id="3.10.20.90:FF:000222">
    <property type="entry name" value="Polyubiquitin 5"/>
    <property type="match status" value="1"/>
</dbReference>